<keyword evidence="2" id="KW-0815">Transposition</keyword>
<comment type="caution">
    <text evidence="7">The sequence shown here is derived from an EMBL/GenBank/DDBJ whole genome shotgun (WGS) entry which is preliminary data.</text>
</comment>
<dbReference type="GO" id="GO:0004803">
    <property type="term" value="F:transposase activity"/>
    <property type="evidence" value="ECO:0007669"/>
    <property type="project" value="InterPro"/>
</dbReference>
<dbReference type="GO" id="GO:0003677">
    <property type="term" value="F:DNA binding"/>
    <property type="evidence" value="ECO:0007669"/>
    <property type="project" value="UniProtKB-KW"/>
</dbReference>
<evidence type="ECO:0000256" key="1">
    <source>
        <dbReference type="ARBA" id="ARBA00010075"/>
    </source>
</evidence>
<dbReference type="OrthoDB" id="5411425at2"/>
<dbReference type="PANTHER" id="PTHR33258">
    <property type="entry name" value="TRANSPOSASE INSL FOR INSERTION SEQUENCE ELEMENT IS186A-RELATED"/>
    <property type="match status" value="1"/>
</dbReference>
<organism evidence="7 8">
    <name type="scientific">Geothermobacter hydrogeniphilus</name>
    <dbReference type="NCBI Taxonomy" id="1969733"/>
    <lineage>
        <taxon>Bacteria</taxon>
        <taxon>Pseudomonadati</taxon>
        <taxon>Thermodesulfobacteriota</taxon>
        <taxon>Desulfuromonadia</taxon>
        <taxon>Desulfuromonadales</taxon>
        <taxon>Geothermobacteraceae</taxon>
        <taxon>Geothermobacter</taxon>
    </lineage>
</organism>
<evidence type="ECO:0000259" key="5">
    <source>
        <dbReference type="Pfam" id="PF01609"/>
    </source>
</evidence>
<dbReference type="GO" id="GO:0006313">
    <property type="term" value="P:DNA transposition"/>
    <property type="evidence" value="ECO:0007669"/>
    <property type="project" value="InterPro"/>
</dbReference>
<accession>A0A2K2HAJ4</accession>
<dbReference type="Pfam" id="PF14294">
    <property type="entry name" value="DUF4372"/>
    <property type="match status" value="1"/>
</dbReference>
<dbReference type="InterPro" id="IPR047952">
    <property type="entry name" value="Transpos_IS4"/>
</dbReference>
<dbReference type="InterPro" id="IPR025399">
    <property type="entry name" value="DUF4372"/>
</dbReference>
<dbReference type="InterPro" id="IPR012337">
    <property type="entry name" value="RNaseH-like_sf"/>
</dbReference>
<dbReference type="AlphaFoldDB" id="A0A2K2HAJ4"/>
<dbReference type="Proteomes" id="UP000236340">
    <property type="component" value="Unassembled WGS sequence"/>
</dbReference>
<dbReference type="SUPFAM" id="SSF53098">
    <property type="entry name" value="Ribonuclease H-like"/>
    <property type="match status" value="1"/>
</dbReference>
<keyword evidence="3" id="KW-0238">DNA-binding</keyword>
<gene>
    <name evidence="7" type="ORF">C2E25_07885</name>
</gene>
<dbReference type="InterPro" id="IPR002559">
    <property type="entry name" value="Transposase_11"/>
</dbReference>
<name>A0A2K2HAJ4_9BACT</name>
<dbReference type="EMBL" id="PPFX01000014">
    <property type="protein sequence ID" value="PNU20335.1"/>
    <property type="molecule type" value="Genomic_DNA"/>
</dbReference>
<dbReference type="RefSeq" id="WP_103115214.1">
    <property type="nucleotide sequence ID" value="NZ_PPFX01000014.1"/>
</dbReference>
<evidence type="ECO:0000256" key="3">
    <source>
        <dbReference type="ARBA" id="ARBA00023125"/>
    </source>
</evidence>
<evidence type="ECO:0000259" key="6">
    <source>
        <dbReference type="Pfam" id="PF14294"/>
    </source>
</evidence>
<protein>
    <submittedName>
        <fullName evidence="7">IS4 family transposase</fullName>
    </submittedName>
</protein>
<proteinExistence type="inferred from homology"/>
<evidence type="ECO:0000256" key="2">
    <source>
        <dbReference type="ARBA" id="ARBA00022578"/>
    </source>
</evidence>
<feature type="domain" description="DUF4372" evidence="6">
    <location>
        <begin position="4"/>
        <end position="71"/>
    </location>
</feature>
<comment type="similarity">
    <text evidence="1">Belongs to the transposase 11 family.</text>
</comment>
<sequence length="384" mass="44847">MNSGKTVFRQLLQFLPRHDFNLCVRRYRGDYRARTFSTFDQFLCLAYGESLRDIETCLNSHREKLYHIGFRGSVSRSTLADSCERRDWRIFQDFGHVLIRMAQQLYCDDPFALELDQPLYAFDSTTIDLCLSLFPWAEFRTTKAAVKMHTLLDLRGTIPTYVAVTTGKVHDVRMLDALPVTEDAIYTMDKAYTDFSRLYALHRQGAFFVIRAKDNLRFKRLYSAAKDKDGGVRADQTIALVTYKSKKDYPEKLRRVSYVDKERNKRLVFLTNNFAIPATTVAEIYKQRWQVELFFKWVKGHLRIKSFYGTSINAVKSQIWVALSIYLLVVIAKKKLDIPCQLYTFLQILEVNLFEKKSILSLVTDALKQIQDPQVDNQLNLFSY</sequence>
<dbReference type="NCBIfam" id="NF033592">
    <property type="entry name" value="transpos_IS4_1"/>
    <property type="match status" value="1"/>
</dbReference>
<keyword evidence="4" id="KW-0233">DNA recombination</keyword>
<evidence type="ECO:0000256" key="4">
    <source>
        <dbReference type="ARBA" id="ARBA00023172"/>
    </source>
</evidence>
<reference evidence="7 8" key="1">
    <citation type="journal article" date="2018" name="Genome Announc.">
        <title>Genome Sequence of Geothermobacter sp. HR-1 Iron Reducer from the Loihi Seamount.</title>
        <authorList>
            <person name="Smith H."/>
            <person name="Abuyen K."/>
            <person name="Tremblay J."/>
            <person name="Savalia P."/>
            <person name="Perez-Rodriguez I."/>
            <person name="Emerson D."/>
            <person name="Tully B."/>
            <person name="Amend J."/>
        </authorList>
    </citation>
    <scope>NUCLEOTIDE SEQUENCE [LARGE SCALE GENOMIC DNA]</scope>
    <source>
        <strain evidence="7 8">HR-1</strain>
    </source>
</reference>
<dbReference type="PANTHER" id="PTHR33258:SF1">
    <property type="entry name" value="TRANSPOSASE INSL FOR INSERTION SEQUENCE ELEMENT IS186A-RELATED"/>
    <property type="match status" value="1"/>
</dbReference>
<evidence type="ECO:0000313" key="7">
    <source>
        <dbReference type="EMBL" id="PNU20335.1"/>
    </source>
</evidence>
<evidence type="ECO:0000313" key="8">
    <source>
        <dbReference type="Proteomes" id="UP000236340"/>
    </source>
</evidence>
<dbReference type="Pfam" id="PF01609">
    <property type="entry name" value="DDE_Tnp_1"/>
    <property type="match status" value="1"/>
</dbReference>
<feature type="domain" description="Transposase IS4-like" evidence="5">
    <location>
        <begin position="117"/>
        <end position="328"/>
    </location>
</feature>